<dbReference type="PANTHER" id="PTHR43429">
    <property type="entry name" value="PYRIDINE NUCLEOTIDE-DISULFIDE OXIDOREDUCTASE DOMAIN-CONTAINING"/>
    <property type="match status" value="1"/>
</dbReference>
<dbReference type="RefSeq" id="WP_163692381.1">
    <property type="nucleotide sequence ID" value="NZ_FXTW01000001.1"/>
</dbReference>
<dbReference type="InterPro" id="IPR050260">
    <property type="entry name" value="FAD-bd_OxRdtase"/>
</dbReference>
<dbReference type="EMBL" id="JAABOP010000001">
    <property type="protein sequence ID" value="NER10371.1"/>
    <property type="molecule type" value="Genomic_DNA"/>
</dbReference>
<feature type="domain" description="FAD/NAD(P)-binding" evidence="5">
    <location>
        <begin position="6"/>
        <end position="287"/>
    </location>
</feature>
<gene>
    <name evidence="6" type="ORF">GWK09_07570</name>
</gene>
<reference evidence="6 7" key="1">
    <citation type="submission" date="2020-01" db="EMBL/GenBank/DDBJ databases">
        <title>Muriicola jejuensis KCTC 22299.</title>
        <authorList>
            <person name="Wang G."/>
        </authorList>
    </citation>
    <scope>NUCLEOTIDE SEQUENCE [LARGE SCALE GENOMIC DNA]</scope>
    <source>
        <strain evidence="6 7">KCTC 22299</strain>
    </source>
</reference>
<dbReference type="InterPro" id="IPR023753">
    <property type="entry name" value="FAD/NAD-binding_dom"/>
</dbReference>
<dbReference type="Gene3D" id="3.50.50.60">
    <property type="entry name" value="FAD/NAD(P)-binding domain"/>
    <property type="match status" value="2"/>
</dbReference>
<evidence type="ECO:0000256" key="2">
    <source>
        <dbReference type="ARBA" id="ARBA00006442"/>
    </source>
</evidence>
<dbReference type="AlphaFoldDB" id="A0A6P0UAQ0"/>
<proteinExistence type="inferred from homology"/>
<protein>
    <submittedName>
        <fullName evidence="6">FAD-dependent oxidoreductase</fullName>
    </submittedName>
</protein>
<dbReference type="PRINTS" id="PR00368">
    <property type="entry name" value="FADPNR"/>
</dbReference>
<evidence type="ECO:0000256" key="3">
    <source>
        <dbReference type="ARBA" id="ARBA00022630"/>
    </source>
</evidence>
<dbReference type="Pfam" id="PF07992">
    <property type="entry name" value="Pyr_redox_2"/>
    <property type="match status" value="1"/>
</dbReference>
<dbReference type="GO" id="GO:0016491">
    <property type="term" value="F:oxidoreductase activity"/>
    <property type="evidence" value="ECO:0007669"/>
    <property type="project" value="InterPro"/>
</dbReference>
<comment type="cofactor">
    <cofactor evidence="1">
        <name>FAD</name>
        <dbReference type="ChEBI" id="CHEBI:57692"/>
    </cofactor>
</comment>
<dbReference type="PANTHER" id="PTHR43429:SF3">
    <property type="entry name" value="NITRITE REDUCTASE [NAD(P)H]"/>
    <property type="match status" value="1"/>
</dbReference>
<comment type="caution">
    <text evidence="6">The sequence shown here is derived from an EMBL/GenBank/DDBJ whole genome shotgun (WGS) entry which is preliminary data.</text>
</comment>
<dbReference type="SUPFAM" id="SSF51905">
    <property type="entry name" value="FAD/NAD(P)-binding domain"/>
    <property type="match status" value="1"/>
</dbReference>
<evidence type="ECO:0000256" key="1">
    <source>
        <dbReference type="ARBA" id="ARBA00001974"/>
    </source>
</evidence>
<comment type="similarity">
    <text evidence="2">Belongs to the FAD-dependent oxidoreductase family.</text>
</comment>
<evidence type="ECO:0000259" key="5">
    <source>
        <dbReference type="Pfam" id="PF07992"/>
    </source>
</evidence>
<name>A0A6P0UAQ0_9FLAO</name>
<keyword evidence="3" id="KW-0285">Flavoprotein</keyword>
<keyword evidence="7" id="KW-1185">Reference proteome</keyword>
<dbReference type="PRINTS" id="PR00411">
    <property type="entry name" value="PNDRDTASEI"/>
</dbReference>
<organism evidence="6 7">
    <name type="scientific">Muriicola jejuensis</name>
    <dbReference type="NCBI Taxonomy" id="504488"/>
    <lineage>
        <taxon>Bacteria</taxon>
        <taxon>Pseudomonadati</taxon>
        <taxon>Bacteroidota</taxon>
        <taxon>Flavobacteriia</taxon>
        <taxon>Flavobacteriales</taxon>
        <taxon>Flavobacteriaceae</taxon>
        <taxon>Muriicola</taxon>
    </lineage>
</organism>
<accession>A0A6P0UAQ0</accession>
<evidence type="ECO:0000313" key="6">
    <source>
        <dbReference type="EMBL" id="NER10371.1"/>
    </source>
</evidence>
<keyword evidence="4" id="KW-0274">FAD</keyword>
<sequence length="452" mass="51993">MSTETIAIIGNGISGITAARHIRKLSDRRIVVISAESEYFFSRTALMYVYMGHMKFEHTQPYENWFWKKNRIELVHDRVEKVNPKRKELLLKKGKPITYDKLIIATGSKPNRFGWPGQHLKGVQGLYSKQELEQLEADAPDKEACHRAVIVGGGLIGIELAEMLRSREIPVTFLVRESSFWNGVLPEGESQMINEHIREHHIDLRLGTNLAEILSDANGRARAVVTDKGETIPCNLVGLTAGVTPNIDFLKGSGIALNKGVLVNRHLETNIANVYAIGDCAEQEHPIGERRSVEAVWYTGRMMGETVAYTICGKRRPYNPGHWFNSAKFLDIEYQTYGWVKSERSRGEDEMHFHWRHPEEKICITAAFRTSDRKFLGINTFGIRMRHHVLDRWLSEERSVDYVMEHLKDANFDPEFYRPYEKDIISHYNKTMGTQIIPKRKSWMRILNQPSS</sequence>
<evidence type="ECO:0000313" key="7">
    <source>
        <dbReference type="Proteomes" id="UP000468443"/>
    </source>
</evidence>
<dbReference type="Proteomes" id="UP000468443">
    <property type="component" value="Unassembled WGS sequence"/>
</dbReference>
<dbReference type="InterPro" id="IPR036188">
    <property type="entry name" value="FAD/NAD-bd_sf"/>
</dbReference>
<evidence type="ECO:0000256" key="4">
    <source>
        <dbReference type="ARBA" id="ARBA00022827"/>
    </source>
</evidence>